<reference evidence="10" key="1">
    <citation type="submission" date="2016-11" db="EMBL/GenBank/DDBJ databases">
        <authorList>
            <person name="Varghese N."/>
            <person name="Submissions S."/>
        </authorList>
    </citation>
    <scope>NUCLEOTIDE SEQUENCE [LARGE SCALE GENOMIC DNA]</scope>
    <source>
        <strain evidence="10">USBA-503</strain>
    </source>
</reference>
<feature type="transmembrane region" description="Helical" evidence="7">
    <location>
        <begin position="136"/>
        <end position="159"/>
    </location>
</feature>
<organism evidence="9 10">
    <name type="scientific">Alicyclobacillus tolerans</name>
    <dbReference type="NCBI Taxonomy" id="90970"/>
    <lineage>
        <taxon>Bacteria</taxon>
        <taxon>Bacillati</taxon>
        <taxon>Bacillota</taxon>
        <taxon>Bacilli</taxon>
        <taxon>Bacillales</taxon>
        <taxon>Alicyclobacillaceae</taxon>
        <taxon>Alicyclobacillus</taxon>
    </lineage>
</organism>
<sequence>MSNHFNLWIAHDGYFGLFLLMLLESACIPIPSEVVVPYAGYLSHQGTLSIVPVILVATLANVVGGYIAYMIGYYGGRPFVLKYGRFILLNPHHLEKAEQWFAKYGEITVFLGRLVPAVRTFVSLPAGMAKMRLGKFLFYSFLGSLPWNIALTIAGYQLAAHFDIIDKHLKPLSTIGAVILGLAVLWFWFGQRSRRINRNL</sequence>
<feature type="transmembrane region" description="Helical" evidence="7">
    <location>
        <begin position="12"/>
        <end position="31"/>
    </location>
</feature>
<dbReference type="STRING" id="1830138.SAMN05443507_106115"/>
<dbReference type="InterPro" id="IPR051311">
    <property type="entry name" value="DedA_domain"/>
</dbReference>
<dbReference type="GO" id="GO:0005886">
    <property type="term" value="C:plasma membrane"/>
    <property type="evidence" value="ECO:0007669"/>
    <property type="project" value="UniProtKB-SubCell"/>
</dbReference>
<feature type="domain" description="VTT" evidence="8">
    <location>
        <begin position="30"/>
        <end position="157"/>
    </location>
</feature>
<protein>
    <submittedName>
        <fullName evidence="9">Membrane protein DedA, SNARE-associated domain</fullName>
    </submittedName>
</protein>
<accession>A0A1M6NP39</accession>
<evidence type="ECO:0000313" key="10">
    <source>
        <dbReference type="Proteomes" id="UP000184016"/>
    </source>
</evidence>
<dbReference type="Pfam" id="PF09335">
    <property type="entry name" value="VTT_dom"/>
    <property type="match status" value="1"/>
</dbReference>
<name>A0A1M6NP39_9BACL</name>
<evidence type="ECO:0000256" key="2">
    <source>
        <dbReference type="ARBA" id="ARBA00010792"/>
    </source>
</evidence>
<keyword evidence="4 7" id="KW-0812">Transmembrane</keyword>
<keyword evidence="3" id="KW-1003">Cell membrane</keyword>
<dbReference type="RefSeq" id="WP_242650247.1">
    <property type="nucleotide sequence ID" value="NZ_FRAF01000006.1"/>
</dbReference>
<dbReference type="PANTHER" id="PTHR42709:SF6">
    <property type="entry name" value="UNDECAPRENYL PHOSPHATE TRANSPORTER A"/>
    <property type="match status" value="1"/>
</dbReference>
<evidence type="ECO:0000256" key="1">
    <source>
        <dbReference type="ARBA" id="ARBA00004651"/>
    </source>
</evidence>
<feature type="transmembrane region" description="Helical" evidence="7">
    <location>
        <begin position="171"/>
        <end position="189"/>
    </location>
</feature>
<evidence type="ECO:0000256" key="3">
    <source>
        <dbReference type="ARBA" id="ARBA00022475"/>
    </source>
</evidence>
<evidence type="ECO:0000256" key="7">
    <source>
        <dbReference type="SAM" id="Phobius"/>
    </source>
</evidence>
<comment type="subcellular location">
    <subcellularLocation>
        <location evidence="1">Cell membrane</location>
        <topology evidence="1">Multi-pass membrane protein</topology>
    </subcellularLocation>
</comment>
<keyword evidence="5 7" id="KW-1133">Transmembrane helix</keyword>
<keyword evidence="6 7" id="KW-0472">Membrane</keyword>
<dbReference type="EMBL" id="FRAF01000006">
    <property type="protein sequence ID" value="SHJ97507.1"/>
    <property type="molecule type" value="Genomic_DNA"/>
</dbReference>
<feature type="transmembrane region" description="Helical" evidence="7">
    <location>
        <begin position="51"/>
        <end position="75"/>
    </location>
</feature>
<dbReference type="PANTHER" id="PTHR42709">
    <property type="entry name" value="ALKALINE PHOSPHATASE LIKE PROTEIN"/>
    <property type="match status" value="1"/>
</dbReference>
<dbReference type="Proteomes" id="UP000184016">
    <property type="component" value="Unassembled WGS sequence"/>
</dbReference>
<comment type="similarity">
    <text evidence="2">Belongs to the DedA family.</text>
</comment>
<gene>
    <name evidence="9" type="ORF">SAMN05443507_106115</name>
</gene>
<dbReference type="InterPro" id="IPR032816">
    <property type="entry name" value="VTT_dom"/>
</dbReference>
<evidence type="ECO:0000256" key="5">
    <source>
        <dbReference type="ARBA" id="ARBA00022989"/>
    </source>
</evidence>
<keyword evidence="10" id="KW-1185">Reference proteome</keyword>
<dbReference type="AlphaFoldDB" id="A0A1M6NP39"/>
<evidence type="ECO:0000313" key="9">
    <source>
        <dbReference type="EMBL" id="SHJ97507.1"/>
    </source>
</evidence>
<evidence type="ECO:0000259" key="8">
    <source>
        <dbReference type="Pfam" id="PF09335"/>
    </source>
</evidence>
<proteinExistence type="inferred from homology"/>
<evidence type="ECO:0000256" key="4">
    <source>
        <dbReference type="ARBA" id="ARBA00022692"/>
    </source>
</evidence>
<evidence type="ECO:0000256" key="6">
    <source>
        <dbReference type="ARBA" id="ARBA00023136"/>
    </source>
</evidence>